<evidence type="ECO:0000259" key="16">
    <source>
        <dbReference type="PROSITE" id="PS50200"/>
    </source>
</evidence>
<name>A0AAW0HHJ9_MYOGA</name>
<keyword evidence="14" id="KW-0472">Membrane</keyword>
<dbReference type="GO" id="GO:0001525">
    <property type="term" value="P:angiogenesis"/>
    <property type="evidence" value="ECO:0007669"/>
    <property type="project" value="UniProtKB-KW"/>
</dbReference>
<dbReference type="InterPro" id="IPR037983">
    <property type="entry name" value="CBD_Rasip1/Radil"/>
</dbReference>
<dbReference type="GO" id="GO:0005795">
    <property type="term" value="C:Golgi stack"/>
    <property type="evidence" value="ECO:0007669"/>
    <property type="project" value="UniProtKB-SubCell"/>
</dbReference>
<comment type="subcellular location">
    <subcellularLocation>
        <location evidence="2">Cytoplasm</location>
        <location evidence="2">Perinuclear region</location>
    </subcellularLocation>
    <subcellularLocation>
        <location evidence="1">Golgi apparatus</location>
        <location evidence="1">Golgi stack</location>
    </subcellularLocation>
</comment>
<dbReference type="InterPro" id="IPR032700">
    <property type="entry name" value="IZUMO1"/>
</dbReference>
<dbReference type="InterPro" id="IPR000159">
    <property type="entry name" value="RA_dom"/>
</dbReference>
<evidence type="ECO:0000256" key="7">
    <source>
        <dbReference type="ARBA" id="ARBA00022657"/>
    </source>
</evidence>
<keyword evidence="4" id="KW-0488">Methylation</keyword>
<dbReference type="GO" id="GO:0005886">
    <property type="term" value="C:plasma membrane"/>
    <property type="evidence" value="ECO:0007669"/>
    <property type="project" value="TreeGrafter"/>
</dbReference>
<dbReference type="InterPro" id="IPR002710">
    <property type="entry name" value="Dilute_dom"/>
</dbReference>
<gene>
    <name evidence="18" type="ORF">U0070_012087</name>
</gene>
<dbReference type="FunFam" id="2.60.200.20:FF:000036">
    <property type="entry name" value="Ras interacting protein 1"/>
    <property type="match status" value="1"/>
</dbReference>
<feature type="region of interest" description="Disordered" evidence="13">
    <location>
        <begin position="668"/>
        <end position="762"/>
    </location>
</feature>
<dbReference type="Pfam" id="PF16706">
    <property type="entry name" value="Izumo-Ig"/>
    <property type="match status" value="1"/>
</dbReference>
<evidence type="ECO:0000256" key="13">
    <source>
        <dbReference type="SAM" id="MobiDB-lite"/>
    </source>
</evidence>
<evidence type="ECO:0000256" key="11">
    <source>
        <dbReference type="ARBA" id="ARBA00062233"/>
    </source>
</evidence>
<keyword evidence="19" id="KW-1185">Reference proteome</keyword>
<dbReference type="GO" id="GO:0007342">
    <property type="term" value="P:fusion of sperm to egg plasma membrane involved in single fertilization"/>
    <property type="evidence" value="ECO:0007669"/>
    <property type="project" value="InterPro"/>
</dbReference>
<dbReference type="SUPFAM" id="SSF49879">
    <property type="entry name" value="SMAD/FHA domain"/>
    <property type="match status" value="1"/>
</dbReference>
<feature type="signal peptide" evidence="15">
    <location>
        <begin position="1"/>
        <end position="21"/>
    </location>
</feature>
<keyword evidence="14" id="KW-0812">Transmembrane</keyword>
<evidence type="ECO:0000256" key="15">
    <source>
        <dbReference type="SAM" id="SignalP"/>
    </source>
</evidence>
<accession>A0AAW0HHJ9</accession>
<dbReference type="GO" id="GO:0005102">
    <property type="term" value="F:signaling receptor binding"/>
    <property type="evidence" value="ECO:0007669"/>
    <property type="project" value="InterPro"/>
</dbReference>
<dbReference type="SMART" id="SM01132">
    <property type="entry name" value="DIL"/>
    <property type="match status" value="1"/>
</dbReference>
<evidence type="ECO:0000256" key="12">
    <source>
        <dbReference type="ARBA" id="ARBA00069245"/>
    </source>
</evidence>
<keyword evidence="5" id="KW-0963">Cytoplasm</keyword>
<comment type="function">
    <text evidence="10">Required for the proper formation of vascular structures that develop via both vasculogenesis and angiogenesis. Acts as a critical and vascular-specific regulator of GTPase signaling, cell architecture, and adhesion, which is essential for endothelial cell morphogenesis and blood vessel tubulogenesis. Regulates the activity of Rho GTPases in part by recruiting ARHGAP29 and suppressing RhoA signaling and dampening ROCK and MYH9 activities in endothelial cells. May act as effector for Golgi-bound HRAS and other Ras-like proteins. May promote HRAS-mediated transformation. Negative regulator of amino acid starvation-induced autophagy.</text>
</comment>
<feature type="region of interest" description="Disordered" evidence="13">
    <location>
        <begin position="444"/>
        <end position="477"/>
    </location>
</feature>
<dbReference type="Pfam" id="PF00788">
    <property type="entry name" value="RA"/>
    <property type="match status" value="1"/>
</dbReference>
<feature type="compositionally biased region" description="Gly residues" evidence="13">
    <location>
        <begin position="505"/>
        <end position="517"/>
    </location>
</feature>
<dbReference type="SUPFAM" id="SSF54236">
    <property type="entry name" value="Ubiquitin-like"/>
    <property type="match status" value="1"/>
</dbReference>
<feature type="compositionally biased region" description="Low complexity" evidence="13">
    <location>
        <begin position="450"/>
        <end position="466"/>
    </location>
</feature>
<dbReference type="InterPro" id="IPR032699">
    <property type="entry name" value="Izumo-Ig"/>
</dbReference>
<dbReference type="GO" id="GO:0086080">
    <property type="term" value="F:protein binding involved in heterotypic cell-cell adhesion"/>
    <property type="evidence" value="ECO:0007669"/>
    <property type="project" value="TreeGrafter"/>
</dbReference>
<evidence type="ECO:0000256" key="4">
    <source>
        <dbReference type="ARBA" id="ARBA00022481"/>
    </source>
</evidence>
<evidence type="ECO:0000256" key="9">
    <source>
        <dbReference type="ARBA" id="ARBA00023034"/>
    </source>
</evidence>
<comment type="caution">
    <text evidence="18">The sequence shown here is derived from an EMBL/GenBank/DDBJ whole genome shotgun (WGS) entry which is preliminary data.</text>
</comment>
<feature type="compositionally biased region" description="Low complexity" evidence="13">
    <location>
        <begin position="691"/>
        <end position="702"/>
    </location>
</feature>
<keyword evidence="9" id="KW-0333">Golgi apparatus</keyword>
<keyword evidence="6" id="KW-0597">Phosphoprotein</keyword>
<dbReference type="PANTHER" id="PTHR35540:SF1">
    <property type="entry name" value="IZUMO SPERM-EGG FUSION PROTEIN 1"/>
    <property type="match status" value="1"/>
</dbReference>
<reference evidence="18 19" key="1">
    <citation type="journal article" date="2023" name="bioRxiv">
        <title>Conserved and derived expression patterns and positive selection on dental genes reveal complex evolutionary context of ever-growing rodent molars.</title>
        <authorList>
            <person name="Calamari Z.T."/>
            <person name="Song A."/>
            <person name="Cohen E."/>
            <person name="Akter M."/>
            <person name="Roy R.D."/>
            <person name="Hallikas O."/>
            <person name="Christensen M.M."/>
            <person name="Li P."/>
            <person name="Marangoni P."/>
            <person name="Jernvall J."/>
            <person name="Klein O.D."/>
        </authorList>
    </citation>
    <scope>NUCLEOTIDE SEQUENCE [LARGE SCALE GENOMIC DNA]</scope>
    <source>
        <strain evidence="18">V071</strain>
    </source>
</reference>
<dbReference type="Pfam" id="PF01843">
    <property type="entry name" value="DIL"/>
    <property type="match status" value="1"/>
</dbReference>
<dbReference type="Gene3D" id="3.10.20.90">
    <property type="entry name" value="Phosphatidylinositol 3-kinase Catalytic Subunit, Chain A, domain 1"/>
    <property type="match status" value="1"/>
</dbReference>
<dbReference type="GO" id="GO:0002080">
    <property type="term" value="C:acrosomal membrane"/>
    <property type="evidence" value="ECO:0007669"/>
    <property type="project" value="TreeGrafter"/>
</dbReference>
<dbReference type="SMART" id="SM00314">
    <property type="entry name" value="RA"/>
    <property type="match status" value="1"/>
</dbReference>
<dbReference type="CDD" id="cd22734">
    <property type="entry name" value="FHA_RAIN"/>
    <property type="match status" value="1"/>
</dbReference>
<evidence type="ECO:0000256" key="2">
    <source>
        <dbReference type="ARBA" id="ARBA00004556"/>
    </source>
</evidence>
<sequence length="1342" mass="146183">MGPRFTLLLATLADCLCPARPCIMCDPFVVAALKTLEQSYLPSHLAPEHHENVMKRVEQAVKDFKDLPLNQATYVGAVDEDTLEQASWSFLKDLKRITDSDVKGELFVKELFWMLRLQKDIFATLATRFQKEVYCPNQCGTMLQTLVWCNKCEKQVHTCRKSTDCGERRIEVHRFEDMVLDCQLNWHHASEGLTDYSFYKVWGNSSETLLSKGKDPYLTKSMVGPDDAGYYRCELGTINAGPATIIHFRVIVLPERTFEEKPATNVINQEVEAPGQVTAENPEPIITIAHHLKPEGNLKRGLLILLTLGFVVLVASIIASVLYFRKARAKSKASSLDIKSLPTSSELEPTSFQLESALPIESQPECWELGQRKHFSEGLGLNGGQRHQGLRVLQDPTQGVGALPSSFRAMLSGERKEGGSPRFGKLHLPVGLWINSPRKQLAKLGRRWPSAASVKSSSSDTGSRSSEPLPPPPPHVELRRVGAVKAAGGASGSRAKRISQLFRGSGAGGAGGPGTPGGAQRWASEKKLPELAAGVAPEPPLPTRAAVPPGVLKIFAAGLASGANYKSVLATERSTARELVAEALERYGLAGGRGAGDGGCVDAYALCDALGRPAAGVGSGEWRAEHLRVLADAERPLLVQDLWRARPGWARRFELRGREEARRLEQEAFGAADADGTNAPSWRTQKNRSRAASGGAALASPGPGSGSGTPTGSGGKERSENLSLRRSVSELSLQGRRRRQQERRQQALSMAPGAADTQMVPTDPGDLDQLTQCLIQAPSNRPYFLLLQGYQDAQDFVVYVMTREQHVFGRGGPSSSRGGSPAPYVDTFLNAPDILPRHCTVRSGPEPPAMVRPSRGAPVTHNGCLLLREAELHPGDLLGLGEHFLFMYKDPRSGGSGPARPPWLPARPGAAPPGPGWAFSCRLCGRGLQERGEALAAYLDGREPVLRFRPREEEALLGEIVRAAASGAGDLPPLGPATLLALCVQHSARELELGHLPRLLGRLARLIKEAVWEKIKEIGDRQPENHPEGVPEEPLTPEAVSVELRPLILWMANTTELLSFVQEKVLEMEKEADQEGLSSDPQLCNDLELCDEALALLDEVIMCTFQQSVYYLTKTLYSTLPALLDSNPFTAGAELPGPGAELEAMPPGLRPTLGVFQAALELTSQCELHPDLVSQTFGYLFFFSNASLLNSLMERGQGRPFYQWSRAVQIRTNLDLVLDWLQGAGLGDIATEFFRKLSIAVNLLCVPRTSLLKLGPGRGPPPAWDPPPAERDAVDTGDIFESFSSHPPLILPLGSSRLRLTGLVTDDSLHRELRRLRRLLWDLEQQELPANHRHGPPVAASP</sequence>
<keyword evidence="7" id="KW-0037">Angiogenesis</keyword>
<evidence type="ECO:0000256" key="3">
    <source>
        <dbReference type="ARBA" id="ARBA00009633"/>
    </source>
</evidence>
<dbReference type="Proteomes" id="UP001488838">
    <property type="component" value="Unassembled WGS sequence"/>
</dbReference>
<evidence type="ECO:0000256" key="14">
    <source>
        <dbReference type="SAM" id="Phobius"/>
    </source>
</evidence>
<dbReference type="PROSITE" id="PS51126">
    <property type="entry name" value="DILUTE"/>
    <property type="match status" value="1"/>
</dbReference>
<evidence type="ECO:0000256" key="6">
    <source>
        <dbReference type="ARBA" id="ARBA00022553"/>
    </source>
</evidence>
<dbReference type="PROSITE" id="PS50200">
    <property type="entry name" value="RA"/>
    <property type="match status" value="1"/>
</dbReference>
<keyword evidence="14" id="KW-1133">Transmembrane helix</keyword>
<dbReference type="GO" id="GO:0035036">
    <property type="term" value="P:sperm-egg recognition"/>
    <property type="evidence" value="ECO:0007669"/>
    <property type="project" value="InterPro"/>
</dbReference>
<feature type="chain" id="PRO_5043418351" description="Ras-interacting protein 1" evidence="15">
    <location>
        <begin position="22"/>
        <end position="1342"/>
    </location>
</feature>
<feature type="compositionally biased region" description="Low complexity" evidence="13">
    <location>
        <begin position="721"/>
        <end position="734"/>
    </location>
</feature>
<evidence type="ECO:0000313" key="19">
    <source>
        <dbReference type="Proteomes" id="UP001488838"/>
    </source>
</evidence>
<organism evidence="18 19">
    <name type="scientific">Myodes glareolus</name>
    <name type="common">Bank vole</name>
    <name type="synonym">Clethrionomys glareolus</name>
    <dbReference type="NCBI Taxonomy" id="447135"/>
    <lineage>
        <taxon>Eukaryota</taxon>
        <taxon>Metazoa</taxon>
        <taxon>Chordata</taxon>
        <taxon>Craniata</taxon>
        <taxon>Vertebrata</taxon>
        <taxon>Euteleostomi</taxon>
        <taxon>Mammalia</taxon>
        <taxon>Eutheria</taxon>
        <taxon>Euarchontoglires</taxon>
        <taxon>Glires</taxon>
        <taxon>Rodentia</taxon>
        <taxon>Myomorpha</taxon>
        <taxon>Muroidea</taxon>
        <taxon>Cricetidae</taxon>
        <taxon>Arvicolinae</taxon>
        <taxon>Myodes</taxon>
    </lineage>
</organism>
<dbReference type="GO" id="GO:0048471">
    <property type="term" value="C:perinuclear region of cytoplasm"/>
    <property type="evidence" value="ECO:0007669"/>
    <property type="project" value="UniProtKB-SubCell"/>
</dbReference>
<dbReference type="PANTHER" id="PTHR35540">
    <property type="entry name" value="IZUMO SPERM-EGG FUSION PROTEIN 1"/>
    <property type="match status" value="1"/>
</dbReference>
<dbReference type="InterPro" id="IPR029071">
    <property type="entry name" value="Ubiquitin-like_domsf"/>
</dbReference>
<keyword evidence="8 15" id="KW-0732">Signal</keyword>
<evidence type="ECO:0000256" key="5">
    <source>
        <dbReference type="ARBA" id="ARBA00022490"/>
    </source>
</evidence>
<dbReference type="Pfam" id="PF15005">
    <property type="entry name" value="IZUMO"/>
    <property type="match status" value="1"/>
</dbReference>
<feature type="compositionally biased region" description="Gly residues" evidence="13">
    <location>
        <begin position="703"/>
        <end position="714"/>
    </location>
</feature>
<comment type="subunit">
    <text evidence="11">Interacts with Ras family members that have been activated by GTP binding. Interacts with HRAS, RAP1A, RAP2, RRAS, RAF1 and RRAS2. Interacts with MYH9 and ARHGAP29.</text>
</comment>
<feature type="transmembrane region" description="Helical" evidence="14">
    <location>
        <begin position="302"/>
        <end position="324"/>
    </location>
</feature>
<dbReference type="EMBL" id="JBBHLL010000524">
    <property type="protein sequence ID" value="KAK7801030.1"/>
    <property type="molecule type" value="Genomic_DNA"/>
</dbReference>
<feature type="domain" description="Dilute" evidence="17">
    <location>
        <begin position="1001"/>
        <end position="1318"/>
    </location>
</feature>
<protein>
    <recommendedName>
        <fullName evidence="12">Ras-interacting protein 1</fullName>
    </recommendedName>
</protein>
<feature type="domain" description="Ras-associating" evidence="16">
    <location>
        <begin position="548"/>
        <end position="660"/>
    </location>
</feature>
<dbReference type="CDD" id="cd15472">
    <property type="entry name" value="Myo5p-like_CBD_Rasip1"/>
    <property type="match status" value="1"/>
</dbReference>
<evidence type="ECO:0000256" key="10">
    <source>
        <dbReference type="ARBA" id="ARBA00060096"/>
    </source>
</evidence>
<dbReference type="InterPro" id="IPR029389">
    <property type="entry name" value="IZUMO"/>
</dbReference>
<comment type="similarity">
    <text evidence="3">Belongs to the Izumo family.</text>
</comment>
<dbReference type="Gene3D" id="2.60.200.20">
    <property type="match status" value="1"/>
</dbReference>
<dbReference type="GO" id="GO:0007165">
    <property type="term" value="P:signal transduction"/>
    <property type="evidence" value="ECO:0007669"/>
    <property type="project" value="InterPro"/>
</dbReference>
<evidence type="ECO:0000259" key="17">
    <source>
        <dbReference type="PROSITE" id="PS51126"/>
    </source>
</evidence>
<evidence type="ECO:0000256" key="1">
    <source>
        <dbReference type="ARBA" id="ARBA00004348"/>
    </source>
</evidence>
<dbReference type="InterPro" id="IPR008984">
    <property type="entry name" value="SMAD_FHA_dom_sf"/>
</dbReference>
<evidence type="ECO:0000313" key="18">
    <source>
        <dbReference type="EMBL" id="KAK7801030.1"/>
    </source>
</evidence>
<proteinExistence type="inferred from homology"/>
<feature type="region of interest" description="Disordered" evidence="13">
    <location>
        <begin position="503"/>
        <end position="523"/>
    </location>
</feature>
<evidence type="ECO:0000256" key="8">
    <source>
        <dbReference type="ARBA" id="ARBA00022729"/>
    </source>
</evidence>